<feature type="signal peptide" evidence="1">
    <location>
        <begin position="1"/>
        <end position="24"/>
    </location>
</feature>
<accession>A0A916J2X5</accession>
<keyword evidence="1" id="KW-0732">Signal</keyword>
<protein>
    <submittedName>
        <fullName evidence="3">Tungstate transport system substrate-binding protein</fullName>
    </submittedName>
</protein>
<reference evidence="3" key="1">
    <citation type="submission" date="2021-04" db="EMBL/GenBank/DDBJ databases">
        <authorList>
            <person name="Hornung B."/>
        </authorList>
    </citation>
    <scope>NUCLEOTIDE SEQUENCE</scope>
    <source>
        <strain evidence="3">G5G6</strain>
    </source>
</reference>
<comment type="caution">
    <text evidence="3">The sequence shown here is derived from an EMBL/GenBank/DDBJ whole genome shotgun (WGS) entry which is preliminary data.</text>
</comment>
<keyword evidence="4" id="KW-1185">Reference proteome</keyword>
<name>A0A916J2X5_9PROT</name>
<gene>
    <name evidence="3" type="ORF">GTOL_11066</name>
</gene>
<dbReference type="Proteomes" id="UP000742786">
    <property type="component" value="Unassembled WGS sequence"/>
</dbReference>
<sequence>MRRTFLKLAAIAVCIPGMTFCALAADDVEATYGTGKNIFTLATGSPGELGLLKALAEDFAKRADAQMKWVKAGTGQSLKLLQGKKVDMAMVHAPAQVEKAVKDGWATGKTLIASNEFYIVGPKNDPAEIAKASSSTGAYVRIAGAKGRFVSRGDNSGTHQKEMQIWQRARVQPAGDWYIVTRDFMTASLRRANAEGAYFMTDSSTWIMEKNIAPELAILYRGDKFLVNTYHALLAPVGATAGHDTAEKFIAYVSSPDGQKVISDYGRDEFGESLYDDAAYAAKYE</sequence>
<dbReference type="InterPro" id="IPR052738">
    <property type="entry name" value="ABC-Tungstate_binding"/>
</dbReference>
<dbReference type="Gene3D" id="3.40.190.10">
    <property type="entry name" value="Periplasmic binding protein-like II"/>
    <property type="match status" value="2"/>
</dbReference>
<dbReference type="PANTHER" id="PTHR37945:SF1">
    <property type="entry name" value="EXTRACELLULAR TUNGSTATE BINDING PROTEIN"/>
    <property type="match status" value="1"/>
</dbReference>
<evidence type="ECO:0000259" key="2">
    <source>
        <dbReference type="Pfam" id="PF12849"/>
    </source>
</evidence>
<evidence type="ECO:0000256" key="1">
    <source>
        <dbReference type="SAM" id="SignalP"/>
    </source>
</evidence>
<organism evidence="3 4">
    <name type="scientific">Georgfuchsia toluolica</name>
    <dbReference type="NCBI Taxonomy" id="424218"/>
    <lineage>
        <taxon>Bacteria</taxon>
        <taxon>Pseudomonadati</taxon>
        <taxon>Pseudomonadota</taxon>
        <taxon>Betaproteobacteria</taxon>
        <taxon>Nitrosomonadales</taxon>
        <taxon>Sterolibacteriaceae</taxon>
        <taxon>Georgfuchsia</taxon>
    </lineage>
</organism>
<dbReference type="InterPro" id="IPR024370">
    <property type="entry name" value="PBP_domain"/>
</dbReference>
<evidence type="ECO:0000313" key="3">
    <source>
        <dbReference type="EMBL" id="CAG4883184.1"/>
    </source>
</evidence>
<dbReference type="AlphaFoldDB" id="A0A916J2X5"/>
<dbReference type="SUPFAM" id="SSF53850">
    <property type="entry name" value="Periplasmic binding protein-like II"/>
    <property type="match status" value="1"/>
</dbReference>
<feature type="chain" id="PRO_5037295021" evidence="1">
    <location>
        <begin position="25"/>
        <end position="285"/>
    </location>
</feature>
<dbReference type="PANTHER" id="PTHR37945">
    <property type="entry name" value="EXTRACELLULAR TUNGSTATE BINDING PROTEIN"/>
    <property type="match status" value="1"/>
</dbReference>
<proteinExistence type="predicted"/>
<feature type="domain" description="PBP" evidence="2">
    <location>
        <begin position="33"/>
        <end position="256"/>
    </location>
</feature>
<evidence type="ECO:0000313" key="4">
    <source>
        <dbReference type="Proteomes" id="UP000742786"/>
    </source>
</evidence>
<dbReference type="EMBL" id="CAJQUM010000001">
    <property type="protein sequence ID" value="CAG4883184.1"/>
    <property type="molecule type" value="Genomic_DNA"/>
</dbReference>
<dbReference type="Pfam" id="PF12849">
    <property type="entry name" value="PBP_like_2"/>
    <property type="match status" value="1"/>
</dbReference>